<evidence type="ECO:0000256" key="1">
    <source>
        <dbReference type="ARBA" id="ARBA00023125"/>
    </source>
</evidence>
<feature type="non-terminal residue" evidence="2">
    <location>
        <position position="1"/>
    </location>
</feature>
<gene>
    <name evidence="2" type="ORF">CPELLU_LOCUS20254</name>
</gene>
<dbReference type="OrthoDB" id="2201641at2759"/>
<dbReference type="Gene3D" id="1.10.150.130">
    <property type="match status" value="1"/>
</dbReference>
<dbReference type="EMBL" id="CAJVQA010058103">
    <property type="protein sequence ID" value="CAG8826886.1"/>
    <property type="molecule type" value="Genomic_DNA"/>
</dbReference>
<dbReference type="InterPro" id="IPR010998">
    <property type="entry name" value="Integrase_recombinase_N"/>
</dbReference>
<evidence type="ECO:0000313" key="3">
    <source>
        <dbReference type="Proteomes" id="UP000789759"/>
    </source>
</evidence>
<organism evidence="2 3">
    <name type="scientific">Cetraspora pellucida</name>
    <dbReference type="NCBI Taxonomy" id="1433469"/>
    <lineage>
        <taxon>Eukaryota</taxon>
        <taxon>Fungi</taxon>
        <taxon>Fungi incertae sedis</taxon>
        <taxon>Mucoromycota</taxon>
        <taxon>Glomeromycotina</taxon>
        <taxon>Glomeromycetes</taxon>
        <taxon>Diversisporales</taxon>
        <taxon>Gigasporaceae</taxon>
        <taxon>Cetraspora</taxon>
    </lineage>
</organism>
<protein>
    <submittedName>
        <fullName evidence="2">21013_t:CDS:1</fullName>
    </submittedName>
</protein>
<name>A0A9N9KG27_9GLOM</name>
<dbReference type="SUPFAM" id="SSF47823">
    <property type="entry name" value="lambda integrase-like, N-terminal domain"/>
    <property type="match status" value="1"/>
</dbReference>
<dbReference type="GO" id="GO:0003677">
    <property type="term" value="F:DNA binding"/>
    <property type="evidence" value="ECO:0007669"/>
    <property type="project" value="UniProtKB-KW"/>
</dbReference>
<accession>A0A9N9KG27</accession>
<reference evidence="2" key="1">
    <citation type="submission" date="2021-06" db="EMBL/GenBank/DDBJ databases">
        <authorList>
            <person name="Kallberg Y."/>
            <person name="Tangrot J."/>
            <person name="Rosling A."/>
        </authorList>
    </citation>
    <scope>NUCLEOTIDE SEQUENCE</scope>
    <source>
        <strain evidence="2">FL966</strain>
    </source>
</reference>
<keyword evidence="1" id="KW-0238">DNA-binding</keyword>
<proteinExistence type="predicted"/>
<feature type="non-terminal residue" evidence="2">
    <location>
        <position position="193"/>
    </location>
</feature>
<keyword evidence="3" id="KW-1185">Reference proteome</keyword>
<dbReference type="AlphaFoldDB" id="A0A9N9KG27"/>
<sequence length="193" mass="22180">ERWGPHTIDRMADYQNSKLPHFNSRYYCPNSEGINCFTQNWKEENNYVCPPLALIHRVLQHIIEEKAVATGGFRCSGTMEESKLAVPSSKARLVSMLLARAQTLRKNSVSQNWNQRLDRAWCLYDNYCKVMGLEALPSKVDTLVSFIVWLDLTHAFSNCTDVLAAVSREHLEAQLPDPSKNYKVKKVFRALFK</sequence>
<dbReference type="Proteomes" id="UP000789759">
    <property type="component" value="Unassembled WGS sequence"/>
</dbReference>
<comment type="caution">
    <text evidence="2">The sequence shown here is derived from an EMBL/GenBank/DDBJ whole genome shotgun (WGS) entry which is preliminary data.</text>
</comment>
<evidence type="ECO:0000313" key="2">
    <source>
        <dbReference type="EMBL" id="CAG8826886.1"/>
    </source>
</evidence>